<reference evidence="2 3" key="1">
    <citation type="submission" date="2016-11" db="EMBL/GenBank/DDBJ databases">
        <authorList>
            <person name="Jaros S."/>
            <person name="Januszkiewicz K."/>
            <person name="Wedrychowicz H."/>
        </authorList>
    </citation>
    <scope>NUCLEOTIDE SEQUENCE [LARGE SCALE GENOMIC DNA]</scope>
    <source>
        <strain evidence="2 3">DSM 14916</strain>
    </source>
</reference>
<protein>
    <submittedName>
        <fullName evidence="2">Extensin-like protein C-terminus</fullName>
    </submittedName>
</protein>
<dbReference type="EMBL" id="FQZF01000018">
    <property type="protein sequence ID" value="SHJ67567.1"/>
    <property type="molecule type" value="Genomic_DNA"/>
</dbReference>
<organism evidence="2 3">
    <name type="scientific">Muricoccus roseus</name>
    <dbReference type="NCBI Taxonomy" id="198092"/>
    <lineage>
        <taxon>Bacteria</taxon>
        <taxon>Pseudomonadati</taxon>
        <taxon>Pseudomonadota</taxon>
        <taxon>Alphaproteobacteria</taxon>
        <taxon>Acetobacterales</taxon>
        <taxon>Roseomonadaceae</taxon>
        <taxon>Muricoccus</taxon>
    </lineage>
</organism>
<name>A0A1M6L8N5_9PROT</name>
<dbReference type="Pfam" id="PF06904">
    <property type="entry name" value="Extensin-like_C"/>
    <property type="match status" value="1"/>
</dbReference>
<dbReference type="OrthoDB" id="9809788at2"/>
<accession>A0A1M6L8N5</accession>
<dbReference type="RefSeq" id="WP_073136284.1">
    <property type="nucleotide sequence ID" value="NZ_FQZF01000018.1"/>
</dbReference>
<dbReference type="STRING" id="198092.SAMN02745194_03085"/>
<feature type="domain" description="Extensin-like C-terminal" evidence="1">
    <location>
        <begin position="61"/>
        <end position="231"/>
    </location>
</feature>
<evidence type="ECO:0000313" key="2">
    <source>
        <dbReference type="EMBL" id="SHJ67567.1"/>
    </source>
</evidence>
<dbReference type="Proteomes" id="UP000184387">
    <property type="component" value="Unassembled WGS sequence"/>
</dbReference>
<proteinExistence type="predicted"/>
<sequence>MRRWLLLLPLLATLAALFLLLPRALVLPPTLDPSAPLDLRAPPGLLTRYKLSRMGRDPGLCTASFAISGIPLQPLPPQPMRNGCGIAEPVRLPSELRFSPGVPIVNCPLAAAWAVFERHSLQPAAEEAFGQRVTGVRHLGSYNCRNVYHREAGRRSRHATADALDIAGFTLADGRSIGLPRDWDAPPPANTFLRAVRDGACRAFGAVLGPDYNAAHRDHFHLDRGGWSTCR</sequence>
<dbReference type="InterPro" id="IPR009683">
    <property type="entry name" value="Extensin-like_C"/>
</dbReference>
<gene>
    <name evidence="2" type="ORF">SAMN02745194_03085</name>
</gene>
<evidence type="ECO:0000259" key="1">
    <source>
        <dbReference type="Pfam" id="PF06904"/>
    </source>
</evidence>
<dbReference type="AlphaFoldDB" id="A0A1M6L8N5"/>
<keyword evidence="3" id="KW-1185">Reference proteome</keyword>
<evidence type="ECO:0000313" key="3">
    <source>
        <dbReference type="Proteomes" id="UP000184387"/>
    </source>
</evidence>